<evidence type="ECO:0000256" key="5">
    <source>
        <dbReference type="ARBA" id="ARBA00022679"/>
    </source>
</evidence>
<evidence type="ECO:0000259" key="11">
    <source>
        <dbReference type="Pfam" id="PF02870"/>
    </source>
</evidence>
<evidence type="ECO:0000259" key="10">
    <source>
        <dbReference type="Pfam" id="PF01035"/>
    </source>
</evidence>
<dbReference type="STRING" id="360105.CCV52592_1412"/>
<comment type="catalytic activity">
    <reaction evidence="1 9">
        <text>a 4-O-methyl-thymidine in DNA + L-cysteinyl-[protein] = a thymidine in DNA + S-methyl-L-cysteinyl-[protein]</text>
        <dbReference type="Rhea" id="RHEA:53428"/>
        <dbReference type="Rhea" id="RHEA-COMP:10131"/>
        <dbReference type="Rhea" id="RHEA-COMP:10132"/>
        <dbReference type="Rhea" id="RHEA-COMP:13555"/>
        <dbReference type="Rhea" id="RHEA-COMP:13556"/>
        <dbReference type="ChEBI" id="CHEBI:29950"/>
        <dbReference type="ChEBI" id="CHEBI:82612"/>
        <dbReference type="ChEBI" id="CHEBI:137386"/>
        <dbReference type="ChEBI" id="CHEBI:137387"/>
        <dbReference type="EC" id="2.1.1.63"/>
    </reaction>
</comment>
<dbReference type="PANTHER" id="PTHR10815">
    <property type="entry name" value="METHYLATED-DNA--PROTEIN-CYSTEINE METHYLTRANSFERASE"/>
    <property type="match status" value="1"/>
</dbReference>
<dbReference type="EMBL" id="CP000767">
    <property type="protein sequence ID" value="EAU00479.1"/>
    <property type="molecule type" value="Genomic_DNA"/>
</dbReference>
<evidence type="ECO:0000313" key="12">
    <source>
        <dbReference type="EMBL" id="EAU00479.1"/>
    </source>
</evidence>
<dbReference type="SUPFAM" id="SSF46767">
    <property type="entry name" value="Methylated DNA-protein cysteine methyltransferase, C-terminal domain"/>
    <property type="match status" value="1"/>
</dbReference>
<reference evidence="12" key="1">
    <citation type="submission" date="2016-07" db="EMBL/GenBank/DDBJ databases">
        <title>Comparative genomics of the Campylobacter concisus group.</title>
        <authorList>
            <person name="Miller W.G."/>
            <person name="Yee E."/>
            <person name="Chapman M.H."/>
            <person name="Huynh S."/>
            <person name="Bono J.L."/>
            <person name="On S.L.W."/>
            <person name="StLeger J."/>
            <person name="Foster G."/>
            <person name="Parker C.T."/>
        </authorList>
    </citation>
    <scope>NUCLEOTIDE SEQUENCE</scope>
    <source>
        <strain evidence="12">525.92</strain>
    </source>
</reference>
<dbReference type="Gene3D" id="1.10.10.10">
    <property type="entry name" value="Winged helix-like DNA-binding domain superfamily/Winged helix DNA-binding domain"/>
    <property type="match status" value="1"/>
</dbReference>
<dbReference type="RefSeq" id="WP_011992192.1">
    <property type="nucleotide sequence ID" value="NC_009715.2"/>
</dbReference>
<keyword evidence="13" id="KW-1185">Reference proteome</keyword>
<proteinExistence type="inferred from homology"/>
<evidence type="ECO:0000313" key="13">
    <source>
        <dbReference type="Proteomes" id="UP000006380"/>
    </source>
</evidence>
<comment type="subcellular location">
    <subcellularLocation>
        <location evidence="9">Cytoplasm</location>
    </subcellularLocation>
</comment>
<dbReference type="HOGENOM" id="CLU_000445_52_2_7"/>
<keyword evidence="6 9" id="KW-0227">DNA damage</keyword>
<dbReference type="InterPro" id="IPR036631">
    <property type="entry name" value="MGMT_N_sf"/>
</dbReference>
<evidence type="ECO:0000256" key="1">
    <source>
        <dbReference type="ARBA" id="ARBA00001286"/>
    </source>
</evidence>
<evidence type="ECO:0000256" key="9">
    <source>
        <dbReference type="HAMAP-Rule" id="MF_00772"/>
    </source>
</evidence>
<dbReference type="PROSITE" id="PS00374">
    <property type="entry name" value="MGMT"/>
    <property type="match status" value="1"/>
</dbReference>
<dbReference type="InterPro" id="IPR023546">
    <property type="entry name" value="MGMT"/>
</dbReference>
<dbReference type="CDD" id="cd06445">
    <property type="entry name" value="ATase"/>
    <property type="match status" value="1"/>
</dbReference>
<dbReference type="NCBIfam" id="TIGR00589">
    <property type="entry name" value="ogt"/>
    <property type="match status" value="1"/>
</dbReference>
<dbReference type="InterPro" id="IPR008332">
    <property type="entry name" value="MethylG_MeTrfase_N"/>
</dbReference>
<comment type="function">
    <text evidence="9">Involved in the cellular defense against the biological effects of O6-methylguanine (O6-MeG) and O4-methylthymine (O4-MeT) in DNA. Repairs the methylated nucleobase in DNA by stoichiometrically transferring the methyl group to a cysteine residue in the enzyme. This is a suicide reaction: the enzyme is irreversibly inactivated.</text>
</comment>
<comment type="similarity">
    <text evidence="2 9">Belongs to the MGMT family.</text>
</comment>
<feature type="domain" description="Methylguanine DNA methyltransferase ribonuclease-like" evidence="11">
    <location>
        <begin position="3"/>
        <end position="64"/>
    </location>
</feature>
<dbReference type="OrthoDB" id="9802228at2"/>
<dbReference type="GO" id="GO:0003908">
    <property type="term" value="F:methylated-DNA-[protein]-cysteine S-methyltransferase activity"/>
    <property type="evidence" value="ECO:0007669"/>
    <property type="project" value="UniProtKB-UniRule"/>
</dbReference>
<protein>
    <recommendedName>
        <fullName evidence="9">Methylated-DNA--protein-cysteine methyltransferase</fullName>
        <ecNumber evidence="9">2.1.1.63</ecNumber>
    </recommendedName>
    <alternativeName>
        <fullName evidence="9">6-O-methylguanine-DNA methyltransferase</fullName>
        <shortName evidence="9">MGMT</shortName>
    </alternativeName>
    <alternativeName>
        <fullName evidence="9">O-6-methylguanine-DNA-alkyltransferase</fullName>
    </alternativeName>
</protein>
<keyword evidence="7 9" id="KW-0234">DNA repair</keyword>
<dbReference type="InterPro" id="IPR001497">
    <property type="entry name" value="MethylDNA_cys_MeTrfase_AS"/>
</dbReference>
<sequence>MQKAYFDSPIGVLEICGDESGVCELNFVREFIKTDVTDANLKLCLSELERYFKGELKIFTTKLNISGTVFQKNVYENLLKIPYGETITYAQLAQMTGAERAYRAAGSANAKNKIPIIIPCHRVVATNGLGGYSGGKGLATKIWLLEHERANLAK</sequence>
<dbReference type="GO" id="GO:0006307">
    <property type="term" value="P:DNA alkylation repair"/>
    <property type="evidence" value="ECO:0007669"/>
    <property type="project" value="UniProtKB-UniRule"/>
</dbReference>
<feature type="active site" description="Nucleophile; methyl group acceptor" evidence="9">
    <location>
        <position position="120"/>
    </location>
</feature>
<dbReference type="PANTHER" id="PTHR10815:SF5">
    <property type="entry name" value="METHYLATED-DNA--PROTEIN-CYSTEINE METHYLTRANSFERASE"/>
    <property type="match status" value="1"/>
</dbReference>
<gene>
    <name evidence="12" type="primary">ogt</name>
    <name evidence="12" type="ORF">CCV52592_1412</name>
</gene>
<dbReference type="InterPro" id="IPR036388">
    <property type="entry name" value="WH-like_DNA-bd_sf"/>
</dbReference>
<dbReference type="InterPro" id="IPR014048">
    <property type="entry name" value="MethylDNA_cys_MeTrfase_DNA-bd"/>
</dbReference>
<evidence type="ECO:0000256" key="7">
    <source>
        <dbReference type="ARBA" id="ARBA00023204"/>
    </source>
</evidence>
<feature type="domain" description="Methylated-DNA-[protein]-cysteine S-methyltransferase DNA binding" evidence="10">
    <location>
        <begin position="70"/>
        <end position="149"/>
    </location>
</feature>
<dbReference type="FunFam" id="1.10.10.10:FF:000214">
    <property type="entry name" value="Methylated-DNA--protein-cysteine methyltransferase"/>
    <property type="match status" value="1"/>
</dbReference>
<dbReference type="GO" id="GO:0032259">
    <property type="term" value="P:methylation"/>
    <property type="evidence" value="ECO:0007669"/>
    <property type="project" value="UniProtKB-KW"/>
</dbReference>
<dbReference type="Proteomes" id="UP000006380">
    <property type="component" value="Chromosome"/>
</dbReference>
<dbReference type="AlphaFoldDB" id="A7GY32"/>
<comment type="catalytic activity">
    <reaction evidence="8 9">
        <text>a 6-O-methyl-2'-deoxyguanosine in DNA + L-cysteinyl-[protein] = S-methyl-L-cysteinyl-[protein] + a 2'-deoxyguanosine in DNA</text>
        <dbReference type="Rhea" id="RHEA:24000"/>
        <dbReference type="Rhea" id="RHEA-COMP:10131"/>
        <dbReference type="Rhea" id="RHEA-COMP:10132"/>
        <dbReference type="Rhea" id="RHEA-COMP:11367"/>
        <dbReference type="Rhea" id="RHEA-COMP:11368"/>
        <dbReference type="ChEBI" id="CHEBI:29950"/>
        <dbReference type="ChEBI" id="CHEBI:82612"/>
        <dbReference type="ChEBI" id="CHEBI:85445"/>
        <dbReference type="ChEBI" id="CHEBI:85448"/>
        <dbReference type="EC" id="2.1.1.63"/>
    </reaction>
</comment>
<dbReference type="GO" id="GO:0005737">
    <property type="term" value="C:cytoplasm"/>
    <property type="evidence" value="ECO:0007669"/>
    <property type="project" value="UniProtKB-SubCell"/>
</dbReference>
<evidence type="ECO:0000256" key="8">
    <source>
        <dbReference type="ARBA" id="ARBA00049348"/>
    </source>
</evidence>
<evidence type="ECO:0000256" key="6">
    <source>
        <dbReference type="ARBA" id="ARBA00022763"/>
    </source>
</evidence>
<dbReference type="Gene3D" id="3.30.160.70">
    <property type="entry name" value="Methylated DNA-protein cysteine methyltransferase domain"/>
    <property type="match status" value="1"/>
</dbReference>
<dbReference type="HAMAP" id="MF_00772">
    <property type="entry name" value="OGT"/>
    <property type="match status" value="1"/>
</dbReference>
<dbReference type="EC" id="2.1.1.63" evidence="9"/>
<dbReference type="SUPFAM" id="SSF53155">
    <property type="entry name" value="Methylated DNA-protein cysteine methyltransferase domain"/>
    <property type="match status" value="1"/>
</dbReference>
<evidence type="ECO:0000256" key="4">
    <source>
        <dbReference type="ARBA" id="ARBA00022603"/>
    </source>
</evidence>
<keyword evidence="5 9" id="KW-0808">Transferase</keyword>
<dbReference type="KEGG" id="ccv:CCV52592_1412"/>
<keyword evidence="4 9" id="KW-0489">Methyltransferase</keyword>
<evidence type="ECO:0000256" key="2">
    <source>
        <dbReference type="ARBA" id="ARBA00008711"/>
    </source>
</evidence>
<accession>A7GY32</accession>
<keyword evidence="3 9" id="KW-0963">Cytoplasm</keyword>
<dbReference type="InterPro" id="IPR036217">
    <property type="entry name" value="MethylDNA_cys_MeTrfase_DNAb"/>
</dbReference>
<dbReference type="Pfam" id="PF02870">
    <property type="entry name" value="Methyltransf_1N"/>
    <property type="match status" value="1"/>
</dbReference>
<dbReference type="Pfam" id="PF01035">
    <property type="entry name" value="DNA_binding_1"/>
    <property type="match status" value="1"/>
</dbReference>
<organism evidence="12 13">
    <name type="scientific">Campylobacter curvus (strain 525.92)</name>
    <dbReference type="NCBI Taxonomy" id="360105"/>
    <lineage>
        <taxon>Bacteria</taxon>
        <taxon>Pseudomonadati</taxon>
        <taxon>Campylobacterota</taxon>
        <taxon>Epsilonproteobacteria</taxon>
        <taxon>Campylobacterales</taxon>
        <taxon>Campylobacteraceae</taxon>
        <taxon>Campylobacter</taxon>
    </lineage>
</organism>
<evidence type="ECO:0000256" key="3">
    <source>
        <dbReference type="ARBA" id="ARBA00022490"/>
    </source>
</evidence>
<name>A7GY32_CAMC5</name>
<comment type="miscellaneous">
    <text evidence="9">This enzyme catalyzes only one turnover and therefore is not strictly catalytic. According to one definition, an enzyme is a biocatalyst that acts repeatedly and over many reaction cycles.</text>
</comment>